<feature type="transmembrane region" description="Helical" evidence="5">
    <location>
        <begin position="203"/>
        <end position="219"/>
    </location>
</feature>
<keyword evidence="8" id="KW-1185">Reference proteome</keyword>
<proteinExistence type="predicted"/>
<dbReference type="EMBL" id="CP106753">
    <property type="protein sequence ID" value="UXY15568.1"/>
    <property type="molecule type" value="Genomic_DNA"/>
</dbReference>
<dbReference type="Proteomes" id="UP001061302">
    <property type="component" value="Chromosome"/>
</dbReference>
<feature type="transmembrane region" description="Helical" evidence="5">
    <location>
        <begin position="64"/>
        <end position="82"/>
    </location>
</feature>
<name>A0ABY6DUL7_9NEIS</name>
<feature type="domain" description="O-antigen ligase-related" evidence="6">
    <location>
        <begin position="191"/>
        <end position="340"/>
    </location>
</feature>
<dbReference type="InterPro" id="IPR007016">
    <property type="entry name" value="O-antigen_ligase-rel_domated"/>
</dbReference>
<evidence type="ECO:0000256" key="3">
    <source>
        <dbReference type="ARBA" id="ARBA00022989"/>
    </source>
</evidence>
<evidence type="ECO:0000313" key="8">
    <source>
        <dbReference type="Proteomes" id="UP001061302"/>
    </source>
</evidence>
<accession>A0ABY6DUL7</accession>
<dbReference type="GO" id="GO:0016874">
    <property type="term" value="F:ligase activity"/>
    <property type="evidence" value="ECO:0007669"/>
    <property type="project" value="UniProtKB-KW"/>
</dbReference>
<keyword evidence="3 5" id="KW-1133">Transmembrane helix</keyword>
<organism evidence="7 8">
    <name type="scientific">Chitiniphilus purpureus</name>
    <dbReference type="NCBI Taxonomy" id="2981137"/>
    <lineage>
        <taxon>Bacteria</taxon>
        <taxon>Pseudomonadati</taxon>
        <taxon>Pseudomonadota</taxon>
        <taxon>Betaproteobacteria</taxon>
        <taxon>Neisseriales</taxon>
        <taxon>Chitinibacteraceae</taxon>
        <taxon>Chitiniphilus</taxon>
    </lineage>
</organism>
<keyword evidence="2 5" id="KW-0812">Transmembrane</keyword>
<dbReference type="RefSeq" id="WP_263124981.1">
    <property type="nucleotide sequence ID" value="NZ_CP106753.1"/>
</dbReference>
<feature type="transmembrane region" description="Helical" evidence="5">
    <location>
        <begin position="325"/>
        <end position="349"/>
    </location>
</feature>
<dbReference type="Pfam" id="PF04932">
    <property type="entry name" value="Wzy_C"/>
    <property type="match status" value="1"/>
</dbReference>
<feature type="transmembrane region" description="Helical" evidence="5">
    <location>
        <begin position="181"/>
        <end position="197"/>
    </location>
</feature>
<feature type="transmembrane region" description="Helical" evidence="5">
    <location>
        <begin position="226"/>
        <end position="245"/>
    </location>
</feature>
<gene>
    <name evidence="7" type="ORF">N8I74_00705</name>
</gene>
<keyword evidence="7" id="KW-0436">Ligase</keyword>
<feature type="transmembrane region" description="Helical" evidence="5">
    <location>
        <begin position="361"/>
        <end position="378"/>
    </location>
</feature>
<feature type="transmembrane region" description="Helical" evidence="5">
    <location>
        <begin position="12"/>
        <end position="43"/>
    </location>
</feature>
<dbReference type="InterPro" id="IPR051533">
    <property type="entry name" value="WaaL-like"/>
</dbReference>
<evidence type="ECO:0000313" key="7">
    <source>
        <dbReference type="EMBL" id="UXY15568.1"/>
    </source>
</evidence>
<sequence length="417" mass="45040">MTLRSSTLDGALLWLALALLALGPLGHVPGLRIGVVSAMLFWLCWRTWQARQAPADAIPVWRPMLAWGALALLSLSWSVAPALSGEHWWQDILMPFVAGAASYRLASARGTRPALLLAVGTSVLLVFILSLFPAEQLLLLDGDRPGLAYYYPGQGEASNLAVYTLPFWLLLALGGGPLRRLGWLGWLCLPLTLYIGFASTNRMFWLAVIAGIAVFVLLYRPPKARTLLALAAGIVVLMALAYVPFVERMTALYQDARANPLAATVHKDLRPAAWRFWIAEAGQHMPLGKGFGRYTPGADIPPARIPGLAVADMQASSSLAHSHHWLLNVALQLGLPGLLVSLWLAGALLRQMWRALALPQTRSAGAAGLALLTIVFMKNSTDDFLTGGPAVLLWCYFGILLALCRPTDAPGTHAPRS</sequence>
<evidence type="ECO:0000256" key="4">
    <source>
        <dbReference type="ARBA" id="ARBA00023136"/>
    </source>
</evidence>
<evidence type="ECO:0000256" key="1">
    <source>
        <dbReference type="ARBA" id="ARBA00004141"/>
    </source>
</evidence>
<dbReference type="PANTHER" id="PTHR37422:SF23">
    <property type="entry name" value="TEICHURONIC ACID BIOSYNTHESIS PROTEIN TUAE"/>
    <property type="match status" value="1"/>
</dbReference>
<protein>
    <submittedName>
        <fullName evidence="7">O-antigen ligase family protein</fullName>
    </submittedName>
</protein>
<evidence type="ECO:0000256" key="2">
    <source>
        <dbReference type="ARBA" id="ARBA00022692"/>
    </source>
</evidence>
<comment type="subcellular location">
    <subcellularLocation>
        <location evidence="1">Membrane</location>
        <topology evidence="1">Multi-pass membrane protein</topology>
    </subcellularLocation>
</comment>
<feature type="transmembrane region" description="Helical" evidence="5">
    <location>
        <begin position="384"/>
        <end position="404"/>
    </location>
</feature>
<evidence type="ECO:0000256" key="5">
    <source>
        <dbReference type="SAM" id="Phobius"/>
    </source>
</evidence>
<keyword evidence="4 5" id="KW-0472">Membrane</keyword>
<dbReference type="PANTHER" id="PTHR37422">
    <property type="entry name" value="TEICHURONIC ACID BIOSYNTHESIS PROTEIN TUAE"/>
    <property type="match status" value="1"/>
</dbReference>
<reference evidence="7" key="1">
    <citation type="submission" date="2022-10" db="EMBL/GenBank/DDBJ databases">
        <title>Chitiniphilus purpureus sp. nov., a novel chitin-degrading bacterium isolated from crawfish pond sediment.</title>
        <authorList>
            <person name="Li K."/>
        </authorList>
    </citation>
    <scope>NUCLEOTIDE SEQUENCE</scope>
    <source>
        <strain evidence="7">CD1</strain>
    </source>
</reference>
<feature type="transmembrane region" description="Helical" evidence="5">
    <location>
        <begin position="113"/>
        <end position="132"/>
    </location>
</feature>
<feature type="transmembrane region" description="Helical" evidence="5">
    <location>
        <begin position="157"/>
        <end position="174"/>
    </location>
</feature>
<evidence type="ECO:0000259" key="6">
    <source>
        <dbReference type="Pfam" id="PF04932"/>
    </source>
</evidence>